<dbReference type="SUPFAM" id="SSF53756">
    <property type="entry name" value="UDP-Glycosyltransferase/glycogen phosphorylase"/>
    <property type="match status" value="1"/>
</dbReference>
<dbReference type="EMBL" id="JABCMA010001341">
    <property type="protein sequence ID" value="NMR78060.1"/>
    <property type="molecule type" value="Genomic_DNA"/>
</dbReference>
<dbReference type="AlphaFoldDB" id="A0A7Y0N386"/>
<dbReference type="PANTHER" id="PTHR12526">
    <property type="entry name" value="GLYCOSYLTRANSFERASE"/>
    <property type="match status" value="1"/>
</dbReference>
<dbReference type="GO" id="GO:1901135">
    <property type="term" value="P:carbohydrate derivative metabolic process"/>
    <property type="evidence" value="ECO:0007669"/>
    <property type="project" value="UniProtKB-ARBA"/>
</dbReference>
<dbReference type="RefSeq" id="WP_169630109.1">
    <property type="nucleotide sequence ID" value="NZ_JABCMA010001341.1"/>
</dbReference>
<dbReference type="Gene3D" id="3.40.50.2000">
    <property type="entry name" value="Glycogen Phosphorylase B"/>
    <property type="match status" value="1"/>
</dbReference>
<evidence type="ECO:0000313" key="5">
    <source>
        <dbReference type="Proteomes" id="UP000565155"/>
    </source>
</evidence>
<evidence type="ECO:0000256" key="1">
    <source>
        <dbReference type="ARBA" id="ARBA00022676"/>
    </source>
</evidence>
<feature type="domain" description="Glycosyl transferase family 1" evidence="3">
    <location>
        <begin position="2"/>
        <end position="128"/>
    </location>
</feature>
<accession>A0A7Y0N386</accession>
<sequence>MILDALCKLENNEIPIKLNVVGDYLGSYSSDYREYIGNQVNNLPENIVVQFHGWVTDTSYYYNISDVFLFSSVLDGTMSLGNECIRLRSSEALPTVLIESLAYGVPAIATNAPGVSEIITDVTEGVII</sequence>
<evidence type="ECO:0000259" key="3">
    <source>
        <dbReference type="Pfam" id="PF00534"/>
    </source>
</evidence>
<keyword evidence="2 4" id="KW-0808">Transferase</keyword>
<organism evidence="4 5">
    <name type="scientific">Vibrio alginolyticus</name>
    <dbReference type="NCBI Taxonomy" id="663"/>
    <lineage>
        <taxon>Bacteria</taxon>
        <taxon>Pseudomonadati</taxon>
        <taxon>Pseudomonadota</taxon>
        <taxon>Gammaproteobacteria</taxon>
        <taxon>Vibrionales</taxon>
        <taxon>Vibrionaceae</taxon>
        <taxon>Vibrio</taxon>
    </lineage>
</organism>
<reference evidence="4 5" key="1">
    <citation type="submission" date="2020-04" db="EMBL/GenBank/DDBJ databases">
        <title>Whole-genome sequencing of Vibrio spp. from China reveals different genetic environments of blaCTX-M-14 among diverse lineages.</title>
        <authorList>
            <person name="Zheng Z."/>
            <person name="Ye L."/>
            <person name="Chen S."/>
        </authorList>
    </citation>
    <scope>NUCLEOTIDE SEQUENCE [LARGE SCALE GENOMIC DNA]</scope>
    <source>
        <strain evidence="4 5">Vb1636</strain>
    </source>
</reference>
<dbReference type="GO" id="GO:0016757">
    <property type="term" value="F:glycosyltransferase activity"/>
    <property type="evidence" value="ECO:0007669"/>
    <property type="project" value="UniProtKB-KW"/>
</dbReference>
<comment type="caution">
    <text evidence="4">The sequence shown here is derived from an EMBL/GenBank/DDBJ whole genome shotgun (WGS) entry which is preliminary data.</text>
</comment>
<proteinExistence type="predicted"/>
<dbReference type="Proteomes" id="UP000565155">
    <property type="component" value="Unassembled WGS sequence"/>
</dbReference>
<dbReference type="PANTHER" id="PTHR12526:SF510">
    <property type="entry name" value="D-INOSITOL 3-PHOSPHATE GLYCOSYLTRANSFERASE"/>
    <property type="match status" value="1"/>
</dbReference>
<gene>
    <name evidence="4" type="ORF">HKB35_31265</name>
</gene>
<protein>
    <submittedName>
        <fullName evidence="4">Glycosyltransferase family 4 protein</fullName>
    </submittedName>
</protein>
<feature type="non-terminal residue" evidence="4">
    <location>
        <position position="128"/>
    </location>
</feature>
<evidence type="ECO:0000256" key="2">
    <source>
        <dbReference type="ARBA" id="ARBA00022679"/>
    </source>
</evidence>
<name>A0A7Y0N386_VIBAL</name>
<keyword evidence="1" id="KW-0328">Glycosyltransferase</keyword>
<dbReference type="InterPro" id="IPR001296">
    <property type="entry name" value="Glyco_trans_1"/>
</dbReference>
<evidence type="ECO:0000313" key="4">
    <source>
        <dbReference type="EMBL" id="NMR78060.1"/>
    </source>
</evidence>
<dbReference type="Pfam" id="PF00534">
    <property type="entry name" value="Glycos_transf_1"/>
    <property type="match status" value="1"/>
</dbReference>